<dbReference type="Gene3D" id="1.25.40.10">
    <property type="entry name" value="Tetratricopeptide repeat domain"/>
    <property type="match status" value="1"/>
</dbReference>
<keyword evidence="2" id="KW-0732">Signal</keyword>
<feature type="signal peptide" evidence="2">
    <location>
        <begin position="1"/>
        <end position="18"/>
    </location>
</feature>
<evidence type="ECO:0000313" key="4">
    <source>
        <dbReference type="EMBL" id="RMA82664.1"/>
    </source>
</evidence>
<reference evidence="4 5" key="1">
    <citation type="submission" date="2018-10" db="EMBL/GenBank/DDBJ databases">
        <title>Genomic Encyclopedia of Type Strains, Phase IV (KMG-IV): sequencing the most valuable type-strain genomes for metagenomic binning, comparative biology and taxonomic classification.</title>
        <authorList>
            <person name="Goeker M."/>
        </authorList>
    </citation>
    <scope>NUCLEOTIDE SEQUENCE [LARGE SCALE GENOMIC DNA]</scope>
    <source>
        <strain evidence="4 5">DSM 25080</strain>
    </source>
</reference>
<dbReference type="SUPFAM" id="SSF82171">
    <property type="entry name" value="DPP6 N-terminal domain-like"/>
    <property type="match status" value="1"/>
</dbReference>
<dbReference type="AlphaFoldDB" id="A0A3M0AES7"/>
<evidence type="ECO:0000313" key="5">
    <source>
        <dbReference type="Proteomes" id="UP000267187"/>
    </source>
</evidence>
<keyword evidence="1" id="KW-0378">Hydrolase</keyword>
<dbReference type="OrthoDB" id="4269629at2"/>
<proteinExistence type="predicted"/>
<feature type="domain" description="Peptidase S9 prolyl oligopeptidase catalytic" evidence="3">
    <location>
        <begin position="429"/>
        <end position="636"/>
    </location>
</feature>
<accession>A0A3M0AES7</accession>
<evidence type="ECO:0000256" key="2">
    <source>
        <dbReference type="SAM" id="SignalP"/>
    </source>
</evidence>
<dbReference type="PANTHER" id="PTHR42776">
    <property type="entry name" value="SERINE PEPTIDASE S9 FAMILY MEMBER"/>
    <property type="match status" value="1"/>
</dbReference>
<dbReference type="InterPro" id="IPR011990">
    <property type="entry name" value="TPR-like_helical_dom_sf"/>
</dbReference>
<evidence type="ECO:0000256" key="1">
    <source>
        <dbReference type="ARBA" id="ARBA00022801"/>
    </source>
</evidence>
<dbReference type="Proteomes" id="UP000267187">
    <property type="component" value="Unassembled WGS sequence"/>
</dbReference>
<organism evidence="4 5">
    <name type="scientific">Umboniibacter marinipuniceus</name>
    <dbReference type="NCBI Taxonomy" id="569599"/>
    <lineage>
        <taxon>Bacteria</taxon>
        <taxon>Pseudomonadati</taxon>
        <taxon>Pseudomonadota</taxon>
        <taxon>Gammaproteobacteria</taxon>
        <taxon>Cellvibrionales</taxon>
        <taxon>Cellvibrionaceae</taxon>
        <taxon>Umboniibacter</taxon>
    </lineage>
</organism>
<feature type="chain" id="PRO_5018265920" evidence="2">
    <location>
        <begin position="19"/>
        <end position="970"/>
    </location>
</feature>
<dbReference type="InterPro" id="IPR029058">
    <property type="entry name" value="AB_hydrolase_fold"/>
</dbReference>
<dbReference type="GO" id="GO:0006508">
    <property type="term" value="P:proteolysis"/>
    <property type="evidence" value="ECO:0007669"/>
    <property type="project" value="InterPro"/>
</dbReference>
<dbReference type="EMBL" id="REFJ01000001">
    <property type="protein sequence ID" value="RMA82664.1"/>
    <property type="molecule type" value="Genomic_DNA"/>
</dbReference>
<keyword evidence="5" id="KW-1185">Reference proteome</keyword>
<dbReference type="Pfam" id="PF00326">
    <property type="entry name" value="Peptidase_S9"/>
    <property type="match status" value="1"/>
</dbReference>
<dbReference type="GO" id="GO:0004252">
    <property type="term" value="F:serine-type endopeptidase activity"/>
    <property type="evidence" value="ECO:0007669"/>
    <property type="project" value="TreeGrafter"/>
</dbReference>
<evidence type="ECO:0000259" key="3">
    <source>
        <dbReference type="Pfam" id="PF00326"/>
    </source>
</evidence>
<gene>
    <name evidence="4" type="ORF">DFR27_0616</name>
</gene>
<dbReference type="InterPro" id="IPR001375">
    <property type="entry name" value="Peptidase_S9_cat"/>
</dbReference>
<protein>
    <submittedName>
        <fullName evidence="4">Prolyl oligopeptidase family protein</fullName>
    </submittedName>
</protein>
<name>A0A3M0AES7_9GAMM</name>
<dbReference type="PANTHER" id="PTHR42776:SF27">
    <property type="entry name" value="DIPEPTIDYL PEPTIDASE FAMILY MEMBER 6"/>
    <property type="match status" value="1"/>
</dbReference>
<comment type="caution">
    <text evidence="4">The sequence shown here is derived from an EMBL/GenBank/DDBJ whole genome shotgun (WGS) entry which is preliminary data.</text>
</comment>
<dbReference type="RefSeq" id="WP_121875980.1">
    <property type="nucleotide sequence ID" value="NZ_REFJ01000001.1"/>
</dbReference>
<dbReference type="Gene3D" id="3.40.50.1820">
    <property type="entry name" value="alpha/beta hydrolase"/>
    <property type="match status" value="1"/>
</dbReference>
<dbReference type="SUPFAM" id="SSF81901">
    <property type="entry name" value="HCP-like"/>
    <property type="match status" value="1"/>
</dbReference>
<sequence length="970" mass="108860">MRIISFFTLLAFSVLSQAQSFEPLYDQDVFIKARFEPMSSEQLVSKPTINDIKLSPSGDWLIAVDRYDGKTAVSVITSHPAEVVQIIGLKNFFQIDIDWLTDEYFAVSAITRGVSGRATSIFKVSASGDVEQVVAFMQGSFVHISPADNEFVFQRLDRPGLYSVYQLSAEQFSFEAIEDATAIIRRERSLLPPLFDPISKRVMFMRGTSVENVTFKAISTVDGSVTSARVNLNSEVTILPLAMLSPSQWIVITDEETPRRAVQYFNPVESSFGEILYQSTEHDVISARLESDGKISAVTYLDQGSLVTKYIDDGEQLLYDRISAAYPDTSFSQISQSEDREHILLLGTGSLLEPSFFMFHGENDSLQLLQSQYSAIDTHNLSPTTVMSATSSDGERIEGFLTLPLHGEPLGLIVKPHGGPIGVSDNRLFNAEVQYFASRGFAVLRTNFRGSEGYGRAFREQGRGELGQLIEDDIMATVNAVQSVHNFDKVCAMGGSYGAYSSMMLSIRHPELFDCAIGSFGIYDLPLALSLSNRHLSESTQERIRAIMGDHDTATLMGNSPVYLAEDINVPVMLIAGAKDAITPPEHTHRLEAMLSLQGNQPEGVIYNNARHGHSSLRDRRHDFALRYDFLLRSMGIQPPLPEELYATARSTLADDYLMLGRLTLDEDLTAFGAQADPAMTSYYFERAAELGSLRAKYELGKRLLDAEDEHHDTEGGLRLLEEAAEYDQWQAQVELGKHYLRGNFVDQDFERAQQLIEDGFRQYDEERRQKLLLAEFYCVAPPPYQDLARCAGELKRRGTDNRYVTMDFRKTVGRIYEQLNADDDAMRVVRERLVEHIGVSAERGQIDEVAAGLATLDYGRDFGTSRKFNVYSSPDSFSLNENLGKYMGLTVRPEVSIMDHDVKTGMVLIWRFPDQNGNRRSTATLFWGSDAEYKLQHELTTAQGIGDYEIEVLNLHGEVLYQYRYEITP</sequence>
<dbReference type="SUPFAM" id="SSF53474">
    <property type="entry name" value="alpha/beta-Hydrolases"/>
    <property type="match status" value="1"/>
</dbReference>